<organism evidence="1 2">
    <name type="scientific">Upupa epops</name>
    <name type="common">Eurasian hoopoe</name>
    <dbReference type="NCBI Taxonomy" id="57439"/>
    <lineage>
        <taxon>Eukaryota</taxon>
        <taxon>Metazoa</taxon>
        <taxon>Chordata</taxon>
        <taxon>Craniata</taxon>
        <taxon>Vertebrata</taxon>
        <taxon>Euteleostomi</taxon>
        <taxon>Archelosauria</taxon>
        <taxon>Archosauria</taxon>
        <taxon>Dinosauria</taxon>
        <taxon>Saurischia</taxon>
        <taxon>Theropoda</taxon>
        <taxon>Coelurosauria</taxon>
        <taxon>Aves</taxon>
        <taxon>Neognathae</taxon>
        <taxon>Neoaves</taxon>
        <taxon>Telluraves</taxon>
        <taxon>Coraciimorphae</taxon>
        <taxon>Bucerotiformes</taxon>
        <taxon>Upupidae</taxon>
        <taxon>Upupa</taxon>
    </lineage>
</organism>
<name>A0A7K6BEZ4_UPUEP</name>
<protein>
    <submittedName>
        <fullName evidence="1">SFI1 protein</fullName>
    </submittedName>
</protein>
<reference evidence="1 2" key="1">
    <citation type="submission" date="2019-09" db="EMBL/GenBank/DDBJ databases">
        <title>Bird 10,000 Genomes (B10K) Project - Family phase.</title>
        <authorList>
            <person name="Zhang G."/>
        </authorList>
    </citation>
    <scope>NUCLEOTIDE SEQUENCE [LARGE SCALE GENOMIC DNA]</scope>
    <source>
        <strain evidence="1">B10K-DU-012-37</strain>
    </source>
</reference>
<dbReference type="InterPro" id="IPR052270">
    <property type="entry name" value="CACF_protein"/>
</dbReference>
<keyword evidence="2" id="KW-1185">Reference proteome</keyword>
<proteinExistence type="predicted"/>
<dbReference type="GO" id="GO:0019902">
    <property type="term" value="F:phosphatase binding"/>
    <property type="evidence" value="ECO:0007669"/>
    <property type="project" value="TreeGrafter"/>
</dbReference>
<feature type="non-terminal residue" evidence="1">
    <location>
        <position position="1"/>
    </location>
</feature>
<sequence>RSFYDQKIVQKSFGVWKKQWSVGRERELSLRAASHYRHLLCSWTFQAWRIYVWQQQRKRNKYCLAESYATKQKLLRTWQCWIVYVGVRRTKHRMQSEALEFRERSYLRVWWAVWRQHYQACTRRKINILALQHWAQSLQFRAWLQWRELYLYKQNAKQMETKAVTHHLHRELKRCMEAWLGYLDLRRAKKLQNELAQQHHQSRIVQQCFSDWRLSWECRRRVRARKEDIGKIAARIALWRVFAHWKHYVVLCVEEAQQRELAEKHYRHHLLMLQKFWNCWKSHL</sequence>
<dbReference type="Proteomes" id="UP000544127">
    <property type="component" value="Unassembled WGS sequence"/>
</dbReference>
<accession>A0A7K6BEZ4</accession>
<dbReference type="OrthoDB" id="195843at2759"/>
<feature type="non-terminal residue" evidence="1">
    <location>
        <position position="284"/>
    </location>
</feature>
<evidence type="ECO:0000313" key="1">
    <source>
        <dbReference type="EMBL" id="NWV00933.1"/>
    </source>
</evidence>
<gene>
    <name evidence="1" type="primary">Sfi1</name>
    <name evidence="1" type="ORF">UPUEPO_R01623</name>
</gene>
<dbReference type="PANTHER" id="PTHR22028">
    <property type="entry name" value="SFI1 SPINDLE BODY DOMAIN-CONTAINING PROTEIN-RELATED"/>
    <property type="match status" value="1"/>
</dbReference>
<dbReference type="PANTHER" id="PTHR22028:SF4">
    <property type="entry name" value="PROTEIN SFI1 HOMOLOG"/>
    <property type="match status" value="1"/>
</dbReference>
<evidence type="ECO:0000313" key="2">
    <source>
        <dbReference type="Proteomes" id="UP000544127"/>
    </source>
</evidence>
<dbReference type="EMBL" id="VZRI01013395">
    <property type="protein sequence ID" value="NWV00933.1"/>
    <property type="molecule type" value="Genomic_DNA"/>
</dbReference>
<comment type="caution">
    <text evidence="1">The sequence shown here is derived from an EMBL/GenBank/DDBJ whole genome shotgun (WGS) entry which is preliminary data.</text>
</comment>
<dbReference type="AlphaFoldDB" id="A0A7K6BEZ4"/>